<dbReference type="GO" id="GO:0005524">
    <property type="term" value="F:ATP binding"/>
    <property type="evidence" value="ECO:0007669"/>
    <property type="project" value="UniProtKB-KW"/>
</dbReference>
<dbReference type="OrthoDB" id="9790614at2"/>
<dbReference type="Proteomes" id="UP000323917">
    <property type="component" value="Chromosome"/>
</dbReference>
<dbReference type="GO" id="GO:0016887">
    <property type="term" value="F:ATP hydrolysis activity"/>
    <property type="evidence" value="ECO:0007669"/>
    <property type="project" value="InterPro"/>
</dbReference>
<dbReference type="EMBL" id="CP042913">
    <property type="protein sequence ID" value="QEG32832.1"/>
    <property type="molecule type" value="Genomic_DNA"/>
</dbReference>
<dbReference type="Gene3D" id="2.40.50.100">
    <property type="match status" value="1"/>
</dbReference>
<dbReference type="PANTHER" id="PTHR43875:SF1">
    <property type="entry name" value="OSMOPROTECTIVE COMPOUNDS UPTAKE ATP-BINDING PROTEIN GGTA"/>
    <property type="match status" value="1"/>
</dbReference>
<dbReference type="Pfam" id="PF08402">
    <property type="entry name" value="TOBE_2"/>
    <property type="match status" value="1"/>
</dbReference>
<dbReference type="InterPro" id="IPR008995">
    <property type="entry name" value="Mo/tungstate-bd_C_term_dom"/>
</dbReference>
<dbReference type="Pfam" id="PF00005">
    <property type="entry name" value="ABC_tran"/>
    <property type="match status" value="1"/>
</dbReference>
<evidence type="ECO:0000313" key="5">
    <source>
        <dbReference type="EMBL" id="QEG32832.1"/>
    </source>
</evidence>
<dbReference type="PROSITE" id="PS50893">
    <property type="entry name" value="ABC_TRANSPORTER_2"/>
    <property type="match status" value="1"/>
</dbReference>
<gene>
    <name evidence="5" type="primary">sugC</name>
    <name evidence="5" type="ORF">Pr1d_00920</name>
</gene>
<dbReference type="InterPro" id="IPR027417">
    <property type="entry name" value="P-loop_NTPase"/>
</dbReference>
<dbReference type="GO" id="GO:0140359">
    <property type="term" value="F:ABC-type transporter activity"/>
    <property type="evidence" value="ECO:0007669"/>
    <property type="project" value="InterPro"/>
</dbReference>
<dbReference type="SUPFAM" id="SSF52540">
    <property type="entry name" value="P-loop containing nucleoside triphosphate hydrolases"/>
    <property type="match status" value="1"/>
</dbReference>
<name>A0A5B9Q609_9BACT</name>
<keyword evidence="3 5" id="KW-0067">ATP-binding</keyword>
<dbReference type="InterPro" id="IPR012340">
    <property type="entry name" value="NA-bd_OB-fold"/>
</dbReference>
<protein>
    <submittedName>
        <fullName evidence="5">Trehalose import ATP-binding protein SugC</fullName>
        <ecNumber evidence="5">3.6.3.-</ecNumber>
    </submittedName>
</protein>
<dbReference type="SMART" id="SM00382">
    <property type="entry name" value="AAA"/>
    <property type="match status" value="1"/>
</dbReference>
<dbReference type="InterPro" id="IPR017871">
    <property type="entry name" value="ABC_transporter-like_CS"/>
</dbReference>
<evidence type="ECO:0000256" key="1">
    <source>
        <dbReference type="ARBA" id="ARBA00022448"/>
    </source>
</evidence>
<dbReference type="InterPro" id="IPR003439">
    <property type="entry name" value="ABC_transporter-like_ATP-bd"/>
</dbReference>
<dbReference type="AlphaFoldDB" id="A0A5B9Q609"/>
<evidence type="ECO:0000256" key="2">
    <source>
        <dbReference type="ARBA" id="ARBA00022741"/>
    </source>
</evidence>
<evidence type="ECO:0000256" key="3">
    <source>
        <dbReference type="ARBA" id="ARBA00022840"/>
    </source>
</evidence>
<keyword evidence="2" id="KW-0547">Nucleotide-binding</keyword>
<dbReference type="KEGG" id="bgok:Pr1d_00920"/>
<evidence type="ECO:0000259" key="4">
    <source>
        <dbReference type="PROSITE" id="PS50893"/>
    </source>
</evidence>
<reference evidence="5 6" key="1">
    <citation type="submission" date="2019-08" db="EMBL/GenBank/DDBJ databases">
        <title>Deep-cultivation of Planctomycetes and their phenomic and genomic characterization uncovers novel biology.</title>
        <authorList>
            <person name="Wiegand S."/>
            <person name="Jogler M."/>
            <person name="Boedeker C."/>
            <person name="Pinto D."/>
            <person name="Vollmers J."/>
            <person name="Rivas-Marin E."/>
            <person name="Kohn T."/>
            <person name="Peeters S.H."/>
            <person name="Heuer A."/>
            <person name="Rast P."/>
            <person name="Oberbeckmann S."/>
            <person name="Bunk B."/>
            <person name="Jeske O."/>
            <person name="Meyerdierks A."/>
            <person name="Storesund J.E."/>
            <person name="Kallscheuer N."/>
            <person name="Luecker S."/>
            <person name="Lage O.M."/>
            <person name="Pohl T."/>
            <person name="Merkel B.J."/>
            <person name="Hornburger P."/>
            <person name="Mueller R.-W."/>
            <person name="Bruemmer F."/>
            <person name="Labrenz M."/>
            <person name="Spormann A.M."/>
            <person name="Op den Camp H."/>
            <person name="Overmann J."/>
            <person name="Amann R."/>
            <person name="Jetten M.S.M."/>
            <person name="Mascher T."/>
            <person name="Medema M.H."/>
            <person name="Devos D.P."/>
            <person name="Kaster A.-K."/>
            <person name="Ovreas L."/>
            <person name="Rohde M."/>
            <person name="Galperin M.Y."/>
            <person name="Jogler C."/>
        </authorList>
    </citation>
    <scope>NUCLEOTIDE SEQUENCE [LARGE SCALE GENOMIC DNA]</scope>
    <source>
        <strain evidence="5 6">Pr1d</strain>
    </source>
</reference>
<sequence length="377" mass="41934">MASVTLENVSKIFPGDVYGVRDFDLQIRDGEFLVLVGPSGCGKSTTLRMIAGLETISAGTLKIGDRVVNDVHPRSRDIAMVFQNYALYPHMTVFDNMAFALKMRKTPKAEIKERVAWAAGLLGLEPLMARKPKALSGGQRQRVALGRAIVRKPAVFLFDEPLSNLDAKLRIETRAEIKRLHRELGTTTIYVTHDQEEAMTLGDRVCVMCDGLQRQCAPPLEIYRNPADRFVAGFLGMPSMNFFEGHLERTDGQIWFDNVDVRLRTEGALSEWLGSENRRDIVAGIRPESFQFNGSEAASEGKSISATVQIVEPLGSQMDVYLVLKSGARIVCRVPAQSLAEGKSVALRVDPEEIHLFEPRTAEEPYGRSLRVEEELV</sequence>
<dbReference type="PANTHER" id="PTHR43875">
    <property type="entry name" value="MALTODEXTRIN IMPORT ATP-BINDING PROTEIN MSMX"/>
    <property type="match status" value="1"/>
</dbReference>
<dbReference type="SUPFAM" id="SSF50331">
    <property type="entry name" value="MOP-like"/>
    <property type="match status" value="1"/>
</dbReference>
<accession>A0A5B9Q609</accession>
<dbReference type="PROSITE" id="PS00211">
    <property type="entry name" value="ABC_TRANSPORTER_1"/>
    <property type="match status" value="1"/>
</dbReference>
<keyword evidence="6" id="KW-1185">Reference proteome</keyword>
<proteinExistence type="predicted"/>
<dbReference type="InterPro" id="IPR047641">
    <property type="entry name" value="ABC_transpr_MalK/UgpC-like"/>
</dbReference>
<dbReference type="GO" id="GO:0055052">
    <property type="term" value="C:ATP-binding cassette (ABC) transporter complex, substrate-binding subunit-containing"/>
    <property type="evidence" value="ECO:0007669"/>
    <property type="project" value="TreeGrafter"/>
</dbReference>
<organism evidence="5 6">
    <name type="scientific">Bythopirellula goksoeyrii</name>
    <dbReference type="NCBI Taxonomy" id="1400387"/>
    <lineage>
        <taxon>Bacteria</taxon>
        <taxon>Pseudomonadati</taxon>
        <taxon>Planctomycetota</taxon>
        <taxon>Planctomycetia</taxon>
        <taxon>Pirellulales</taxon>
        <taxon>Lacipirellulaceae</taxon>
        <taxon>Bythopirellula</taxon>
    </lineage>
</organism>
<dbReference type="Gene3D" id="2.40.50.140">
    <property type="entry name" value="Nucleic acid-binding proteins"/>
    <property type="match status" value="1"/>
</dbReference>
<dbReference type="FunFam" id="3.40.50.300:FF:000042">
    <property type="entry name" value="Maltose/maltodextrin ABC transporter, ATP-binding protein"/>
    <property type="match status" value="1"/>
</dbReference>
<keyword evidence="1" id="KW-0813">Transport</keyword>
<dbReference type="InterPro" id="IPR013611">
    <property type="entry name" value="Transp-assoc_OB_typ2"/>
</dbReference>
<dbReference type="NCBIfam" id="NF008653">
    <property type="entry name" value="PRK11650.1"/>
    <property type="match status" value="1"/>
</dbReference>
<dbReference type="CDD" id="cd03301">
    <property type="entry name" value="ABC_MalK_N"/>
    <property type="match status" value="1"/>
</dbReference>
<dbReference type="InterPro" id="IPR003593">
    <property type="entry name" value="AAA+_ATPase"/>
</dbReference>
<dbReference type="EC" id="3.6.3.-" evidence="5"/>
<dbReference type="RefSeq" id="WP_148071658.1">
    <property type="nucleotide sequence ID" value="NZ_CP042913.1"/>
</dbReference>
<dbReference type="InterPro" id="IPR015855">
    <property type="entry name" value="ABC_transpr_MalK-like"/>
</dbReference>
<evidence type="ECO:0000313" key="6">
    <source>
        <dbReference type="Proteomes" id="UP000323917"/>
    </source>
</evidence>
<keyword evidence="5" id="KW-0378">Hydrolase</keyword>
<dbReference type="GO" id="GO:0008643">
    <property type="term" value="P:carbohydrate transport"/>
    <property type="evidence" value="ECO:0007669"/>
    <property type="project" value="InterPro"/>
</dbReference>
<dbReference type="Gene3D" id="3.40.50.300">
    <property type="entry name" value="P-loop containing nucleotide triphosphate hydrolases"/>
    <property type="match status" value="1"/>
</dbReference>
<feature type="domain" description="ABC transporter" evidence="4">
    <location>
        <begin position="4"/>
        <end position="235"/>
    </location>
</feature>